<dbReference type="STRING" id="68570.DC74_4358"/>
<comment type="similarity">
    <text evidence="2">Belongs to the protease inhibitor I16 (SSI) family.</text>
</comment>
<reference evidence="7 8" key="1">
    <citation type="journal article" date="2019" name="Microbiol. Resour. Announc.">
        <title>Draft Genome Sequence of the Most Traditional epsilon-Poly-l-Lysine Producer, Streptomyces albulus NBRC14147.</title>
        <authorList>
            <person name="Yamanaka K."/>
            <person name="Hamano Y."/>
        </authorList>
    </citation>
    <scope>NUCLEOTIDE SEQUENCE [LARGE SCALE GENOMIC DNA]</scope>
    <source>
        <strain evidence="7 8">NBRC 14147</strain>
    </source>
</reference>
<dbReference type="Gene3D" id="3.30.350.10">
    <property type="entry name" value="Subtilisin inhibitor-like"/>
    <property type="match status" value="1"/>
</dbReference>
<dbReference type="eggNOG" id="ENOG50333FU">
    <property type="taxonomic scope" value="Bacteria"/>
</dbReference>
<dbReference type="Proteomes" id="UP000288351">
    <property type="component" value="Unassembled WGS sequence"/>
</dbReference>
<gene>
    <name evidence="7" type="ORF">SALB_05212</name>
</gene>
<dbReference type="Pfam" id="PF00720">
    <property type="entry name" value="SSI"/>
    <property type="match status" value="1"/>
</dbReference>
<evidence type="ECO:0000256" key="2">
    <source>
        <dbReference type="ARBA" id="ARBA00010472"/>
    </source>
</evidence>
<sequence length="182" mass="19487">MSPRRIPSPFRARSLPRFAAALAAAACAVPALVLAPAASAAPIPLPYHHDVLPLLGHGGPGAAGSGDRPGGRRADHLTITVTRSGAERTDGRFELYCHPRGGNHFDARRACDRLDRMTRWGKDAFAPVPQGAQCTMMYGGPARAHVAGTWAGRPVNADFKRTNGCEIERWSRFQPMLPSTVS</sequence>
<evidence type="ECO:0000256" key="5">
    <source>
        <dbReference type="ARBA" id="ARBA00022900"/>
    </source>
</evidence>
<evidence type="ECO:0000313" key="7">
    <source>
        <dbReference type="EMBL" id="GCB92448.1"/>
    </source>
</evidence>
<evidence type="ECO:0000256" key="1">
    <source>
        <dbReference type="ARBA" id="ARBA00004613"/>
    </source>
</evidence>
<dbReference type="PROSITE" id="PS51318">
    <property type="entry name" value="TAT"/>
    <property type="match status" value="1"/>
</dbReference>
<dbReference type="InterPro" id="IPR036819">
    <property type="entry name" value="Subtilisin_inhibitor-like_sf"/>
</dbReference>
<dbReference type="AlphaFoldDB" id="A0A059W698"/>
<evidence type="ECO:0000256" key="6">
    <source>
        <dbReference type="ARBA" id="ARBA00023157"/>
    </source>
</evidence>
<organism evidence="7 8">
    <name type="scientific">Streptomyces noursei</name>
    <name type="common">Streptomyces albulus</name>
    <dbReference type="NCBI Taxonomy" id="1971"/>
    <lineage>
        <taxon>Bacteria</taxon>
        <taxon>Bacillati</taxon>
        <taxon>Actinomycetota</taxon>
        <taxon>Actinomycetes</taxon>
        <taxon>Kitasatosporales</taxon>
        <taxon>Streptomycetaceae</taxon>
        <taxon>Streptomyces</taxon>
    </lineage>
</organism>
<dbReference type="InterPro" id="IPR023549">
    <property type="entry name" value="Subtilisin_inhibitor"/>
</dbReference>
<keyword evidence="5" id="KW-0722">Serine protease inhibitor</keyword>
<comment type="subcellular location">
    <subcellularLocation>
        <location evidence="1">Secreted</location>
    </subcellularLocation>
</comment>
<dbReference type="GO" id="GO:0004867">
    <property type="term" value="F:serine-type endopeptidase inhibitor activity"/>
    <property type="evidence" value="ECO:0007669"/>
    <property type="project" value="UniProtKB-KW"/>
</dbReference>
<evidence type="ECO:0000313" key="8">
    <source>
        <dbReference type="Proteomes" id="UP000288351"/>
    </source>
</evidence>
<dbReference type="InterPro" id="IPR006311">
    <property type="entry name" value="TAT_signal"/>
</dbReference>
<keyword evidence="4" id="KW-0646">Protease inhibitor</keyword>
<dbReference type="RefSeq" id="WP_016571170.1">
    <property type="nucleotide sequence ID" value="NZ_BHXC01000006.1"/>
</dbReference>
<evidence type="ECO:0000256" key="4">
    <source>
        <dbReference type="ARBA" id="ARBA00022690"/>
    </source>
</evidence>
<dbReference type="GO" id="GO:0005576">
    <property type="term" value="C:extracellular region"/>
    <property type="evidence" value="ECO:0007669"/>
    <property type="project" value="UniProtKB-SubCell"/>
</dbReference>
<name>A0A059W698_STRNR</name>
<evidence type="ECO:0000256" key="3">
    <source>
        <dbReference type="ARBA" id="ARBA00022525"/>
    </source>
</evidence>
<keyword evidence="3" id="KW-0964">Secreted</keyword>
<dbReference type="EMBL" id="BHXC01000006">
    <property type="protein sequence ID" value="GCB92448.1"/>
    <property type="molecule type" value="Genomic_DNA"/>
</dbReference>
<keyword evidence="6" id="KW-1015">Disulfide bond</keyword>
<comment type="caution">
    <text evidence="7">The sequence shown here is derived from an EMBL/GenBank/DDBJ whole genome shotgun (WGS) entry which is preliminary data.</text>
</comment>
<proteinExistence type="inferred from homology"/>
<protein>
    <submittedName>
        <fullName evidence="7">Uncharacterized protein</fullName>
    </submittedName>
</protein>
<dbReference type="SUPFAM" id="SSF55399">
    <property type="entry name" value="Subtilisin inhibitor"/>
    <property type="match status" value="1"/>
</dbReference>
<accession>A0A059W698</accession>